<reference evidence="1 2" key="1">
    <citation type="submission" date="2017-09" db="EMBL/GenBank/DDBJ databases">
        <title>The Catabolism of 3,6-Dichlorosalicylic acid is Initiated by the Cytochrome P450 Monooxygenase DsmABC in Rhizorhabdus dicambivorans Ndbn-20.</title>
        <authorList>
            <person name="Na L."/>
        </authorList>
    </citation>
    <scope>NUCLEOTIDE SEQUENCE [LARGE SCALE GENOMIC DNA]</scope>
    <source>
        <strain evidence="1 2">Ndbn-20m</strain>
    </source>
</reference>
<dbReference type="OrthoDB" id="713485at2"/>
<accession>A0A2A4FZ14</accession>
<evidence type="ECO:0000313" key="1">
    <source>
        <dbReference type="EMBL" id="PCE42980.1"/>
    </source>
</evidence>
<keyword evidence="2" id="KW-1185">Reference proteome</keyword>
<proteinExistence type="predicted"/>
<dbReference type="InterPro" id="IPR011051">
    <property type="entry name" value="RmlC_Cupin_sf"/>
</dbReference>
<dbReference type="RefSeq" id="WP_066969029.1">
    <property type="nucleotide sequence ID" value="NZ_CP023449.1"/>
</dbReference>
<dbReference type="PANTHER" id="PTHR36156">
    <property type="entry name" value="SLR2101 PROTEIN"/>
    <property type="match status" value="1"/>
</dbReference>
<organism evidence="1 2">
    <name type="scientific">Rhizorhabdus dicambivorans</name>
    <dbReference type="NCBI Taxonomy" id="1850238"/>
    <lineage>
        <taxon>Bacteria</taxon>
        <taxon>Pseudomonadati</taxon>
        <taxon>Pseudomonadota</taxon>
        <taxon>Alphaproteobacteria</taxon>
        <taxon>Sphingomonadales</taxon>
        <taxon>Sphingomonadaceae</taxon>
        <taxon>Rhizorhabdus</taxon>
    </lineage>
</organism>
<dbReference type="Gene3D" id="2.60.120.10">
    <property type="entry name" value="Jelly Rolls"/>
    <property type="match status" value="1"/>
</dbReference>
<name>A0A2A4FZ14_9SPHN</name>
<evidence type="ECO:0000313" key="2">
    <source>
        <dbReference type="Proteomes" id="UP000218934"/>
    </source>
</evidence>
<dbReference type="Proteomes" id="UP000218934">
    <property type="component" value="Unassembled WGS sequence"/>
</dbReference>
<dbReference type="SUPFAM" id="SSF51182">
    <property type="entry name" value="RmlC-like cupins"/>
    <property type="match status" value="1"/>
</dbReference>
<comment type="caution">
    <text evidence="1">The sequence shown here is derived from an EMBL/GenBank/DDBJ whole genome shotgun (WGS) entry which is preliminary data.</text>
</comment>
<dbReference type="EMBL" id="NWUF01000005">
    <property type="protein sequence ID" value="PCE42980.1"/>
    <property type="molecule type" value="Genomic_DNA"/>
</dbReference>
<dbReference type="InterPro" id="IPR047142">
    <property type="entry name" value="OryJ/VirC-like"/>
</dbReference>
<sequence length="164" mass="17779">MRRVITGVDADGKSAVLYDGPPQSIHHVTNTKVGQLQMHHAAAFPTEVPEGHCVAVDIWETSGLPRMTDADPMGEPRPFAIEPDGQGLRVRYQQWGANVDSSAMHATDTLDVNIIIEGEVLLLLEEGRTVTLRKGDAVVLPGNEHGWRAGPQGVTMINIMQKLG</sequence>
<protein>
    <recommendedName>
        <fullName evidence="3">Cupin domain-containing protein</fullName>
    </recommendedName>
</protein>
<gene>
    <name evidence="1" type="ORF">COO09_06645</name>
</gene>
<dbReference type="InterPro" id="IPR014710">
    <property type="entry name" value="RmlC-like_jellyroll"/>
</dbReference>
<dbReference type="KEGG" id="rdi:CMV14_16860"/>
<dbReference type="AlphaFoldDB" id="A0A2A4FZ14"/>
<dbReference type="PANTHER" id="PTHR36156:SF2">
    <property type="entry name" value="CUPIN TYPE-2 DOMAIN-CONTAINING PROTEIN"/>
    <property type="match status" value="1"/>
</dbReference>
<evidence type="ECO:0008006" key="3">
    <source>
        <dbReference type="Google" id="ProtNLM"/>
    </source>
</evidence>